<evidence type="ECO:0000256" key="3">
    <source>
        <dbReference type="ARBA" id="ARBA00012737"/>
    </source>
</evidence>
<dbReference type="EMBL" id="JACCCO010000001">
    <property type="protein sequence ID" value="NYF38248.1"/>
    <property type="molecule type" value="Genomic_DNA"/>
</dbReference>
<evidence type="ECO:0000256" key="5">
    <source>
        <dbReference type="ARBA" id="ARBA00022840"/>
    </source>
</evidence>
<dbReference type="GO" id="GO:0005829">
    <property type="term" value="C:cytosol"/>
    <property type="evidence" value="ECO:0007669"/>
    <property type="project" value="TreeGrafter"/>
</dbReference>
<evidence type="ECO:0000256" key="2">
    <source>
        <dbReference type="ARBA" id="ARBA00005752"/>
    </source>
</evidence>
<evidence type="ECO:0000256" key="8">
    <source>
        <dbReference type="ARBA" id="ARBA00048741"/>
    </source>
</evidence>
<dbReference type="Pfam" id="PF13537">
    <property type="entry name" value="GATase_7"/>
    <property type="match status" value="1"/>
</dbReference>
<dbReference type="InterPro" id="IPR017932">
    <property type="entry name" value="GATase_2_dom"/>
</dbReference>
<evidence type="ECO:0000256" key="10">
    <source>
        <dbReference type="PIRSR" id="PIRSR001589-2"/>
    </source>
</evidence>
<evidence type="ECO:0000259" key="12">
    <source>
        <dbReference type="PROSITE" id="PS51278"/>
    </source>
</evidence>
<keyword evidence="4 10" id="KW-0547">Nucleotide-binding</keyword>
<dbReference type="Pfam" id="PF00733">
    <property type="entry name" value="Asn_synthase"/>
    <property type="match status" value="1"/>
</dbReference>
<dbReference type="InterPro" id="IPR051786">
    <property type="entry name" value="ASN_synthetase/amidase"/>
</dbReference>
<organism evidence="13 14">
    <name type="scientific">Streptosporangium sandarakinum</name>
    <dbReference type="NCBI Taxonomy" id="1260955"/>
    <lineage>
        <taxon>Bacteria</taxon>
        <taxon>Bacillati</taxon>
        <taxon>Actinomycetota</taxon>
        <taxon>Actinomycetes</taxon>
        <taxon>Streptosporangiales</taxon>
        <taxon>Streptosporangiaceae</taxon>
        <taxon>Streptosporangium</taxon>
    </lineage>
</organism>
<dbReference type="Proteomes" id="UP000576393">
    <property type="component" value="Unassembled WGS sequence"/>
</dbReference>
<keyword evidence="9" id="KW-0028">Amino-acid biosynthesis</keyword>
<dbReference type="CDD" id="cd01991">
    <property type="entry name" value="Asn_synthase_B_C"/>
    <property type="match status" value="1"/>
</dbReference>
<reference evidence="13 14" key="1">
    <citation type="submission" date="2020-07" db="EMBL/GenBank/DDBJ databases">
        <title>Sequencing the genomes of 1000 actinobacteria strains.</title>
        <authorList>
            <person name="Klenk H.-P."/>
        </authorList>
    </citation>
    <scope>NUCLEOTIDE SEQUENCE [LARGE SCALE GENOMIC DNA]</scope>
    <source>
        <strain evidence="13 14">DSM 45763</strain>
    </source>
</reference>
<dbReference type="InterPro" id="IPR014729">
    <property type="entry name" value="Rossmann-like_a/b/a_fold"/>
</dbReference>
<feature type="domain" description="Glutamine amidotransferase type-2" evidence="12">
    <location>
        <begin position="2"/>
        <end position="212"/>
    </location>
</feature>
<keyword evidence="7 9" id="KW-0315">Glutamine amidotransferase</keyword>
<dbReference type="SUPFAM" id="SSF56235">
    <property type="entry name" value="N-terminal nucleophile aminohydrolases (Ntn hydrolases)"/>
    <property type="match status" value="1"/>
</dbReference>
<protein>
    <recommendedName>
        <fullName evidence="3">asparagine synthase (glutamine-hydrolyzing)</fullName>
        <ecNumber evidence="3">6.3.5.4</ecNumber>
    </recommendedName>
</protein>
<dbReference type="GO" id="GO:0006529">
    <property type="term" value="P:asparagine biosynthetic process"/>
    <property type="evidence" value="ECO:0007669"/>
    <property type="project" value="UniProtKB-KW"/>
</dbReference>
<dbReference type="GO" id="GO:0005524">
    <property type="term" value="F:ATP binding"/>
    <property type="evidence" value="ECO:0007669"/>
    <property type="project" value="UniProtKB-KW"/>
</dbReference>
<proteinExistence type="inferred from homology"/>
<evidence type="ECO:0000256" key="9">
    <source>
        <dbReference type="PIRSR" id="PIRSR001589-1"/>
    </source>
</evidence>
<dbReference type="NCBIfam" id="TIGR01536">
    <property type="entry name" value="asn_synth_AEB"/>
    <property type="match status" value="1"/>
</dbReference>
<dbReference type="GO" id="GO:0004066">
    <property type="term" value="F:asparagine synthase (glutamine-hydrolyzing) activity"/>
    <property type="evidence" value="ECO:0007669"/>
    <property type="project" value="UniProtKB-EC"/>
</dbReference>
<evidence type="ECO:0000256" key="4">
    <source>
        <dbReference type="ARBA" id="ARBA00022741"/>
    </source>
</evidence>
<comment type="caution">
    <text evidence="13">The sequence shown here is derived from an EMBL/GenBank/DDBJ whole genome shotgun (WGS) entry which is preliminary data.</text>
</comment>
<feature type="active site" description="For GATase activity" evidence="9">
    <location>
        <position position="2"/>
    </location>
</feature>
<gene>
    <name evidence="13" type="ORF">HDA43_000407</name>
</gene>
<keyword evidence="5 10" id="KW-0067">ATP-binding</keyword>
<comment type="catalytic activity">
    <reaction evidence="8">
        <text>L-aspartate + L-glutamine + ATP + H2O = L-asparagine + L-glutamate + AMP + diphosphate + H(+)</text>
        <dbReference type="Rhea" id="RHEA:12228"/>
        <dbReference type="ChEBI" id="CHEBI:15377"/>
        <dbReference type="ChEBI" id="CHEBI:15378"/>
        <dbReference type="ChEBI" id="CHEBI:29985"/>
        <dbReference type="ChEBI" id="CHEBI:29991"/>
        <dbReference type="ChEBI" id="CHEBI:30616"/>
        <dbReference type="ChEBI" id="CHEBI:33019"/>
        <dbReference type="ChEBI" id="CHEBI:58048"/>
        <dbReference type="ChEBI" id="CHEBI:58359"/>
        <dbReference type="ChEBI" id="CHEBI:456215"/>
        <dbReference type="EC" id="6.3.5.4"/>
    </reaction>
</comment>
<sequence>MCRIYGYFNTTASPHELRTAEALQRHGGPDGAGLARGPGYALGSTRLAIMDPGAGRQPYVSPDGAVKVVFNGEIYNHDALREDLRGRGFTFPDHCDGSILPALYRVYGDAFAERLDGMYAIAVLDLRGAPRLVLATDDAGMKPLYYRWDPAGRTLHFSSEIPSLLAFEGVSTAAWEPGLDAYLATKTPFGEQTMFADIRVFPPGVTAICDGTAGLRLRTRERAAATRPETGSADLAVVGAELRERLRREVDRLLTADVPVATITSGGLDSSLVTAFAARRPGTLHTFNIAYRGRWPADERHYARQVAERAGAHYHQVEIDPATFPDMLADVVWHLGQPNADPITLSTYALFGAVRDAGFKVALSGDAADEVFGGYERMRAAAAAAEAGAPWRRAYLDSLGVLPADRRAGLYTRDYAALLREGPPAVPAEATELLDRGGTVLRRITEFELRHRLPAYHLRRVDHMSMARSVEVRLPYCQRGVVELGRALPDGLRIGGGQVKRALYAAARGLLPESVTNRAKQPFTLPVTAMLAPGWPLWEYARDMLADDRLRPAGRLDPAAVRDLFTRQATRPDDTTALTIWALLVYEVWLDQFRLGTRRPVEETEMAA</sequence>
<evidence type="ECO:0000256" key="1">
    <source>
        <dbReference type="ARBA" id="ARBA00005187"/>
    </source>
</evidence>
<dbReference type="PANTHER" id="PTHR43284:SF1">
    <property type="entry name" value="ASPARAGINE SYNTHETASE"/>
    <property type="match status" value="1"/>
</dbReference>
<dbReference type="InterPro" id="IPR033738">
    <property type="entry name" value="AsnB_N"/>
</dbReference>
<keyword evidence="6 9" id="KW-0061">Asparagine biosynthesis</keyword>
<comment type="pathway">
    <text evidence="1">Amino-acid biosynthesis; L-asparagine biosynthesis; L-asparagine from L-aspartate (L-Gln route): step 1/1.</text>
</comment>
<dbReference type="InterPro" id="IPR001962">
    <property type="entry name" value="Asn_synthase"/>
</dbReference>
<feature type="binding site" evidence="10">
    <location>
        <position position="289"/>
    </location>
    <ligand>
        <name>ATP</name>
        <dbReference type="ChEBI" id="CHEBI:30616"/>
    </ligand>
</feature>
<dbReference type="CDD" id="cd00712">
    <property type="entry name" value="AsnB"/>
    <property type="match status" value="1"/>
</dbReference>
<dbReference type="RefSeq" id="WP_179818030.1">
    <property type="nucleotide sequence ID" value="NZ_JACCCO010000001.1"/>
</dbReference>
<accession>A0A852URK4</accession>
<keyword evidence="13" id="KW-0436">Ligase</keyword>
<evidence type="ECO:0000256" key="11">
    <source>
        <dbReference type="PIRSR" id="PIRSR001589-3"/>
    </source>
</evidence>
<evidence type="ECO:0000256" key="7">
    <source>
        <dbReference type="ARBA" id="ARBA00022962"/>
    </source>
</evidence>
<evidence type="ECO:0000256" key="6">
    <source>
        <dbReference type="ARBA" id="ARBA00022888"/>
    </source>
</evidence>
<dbReference type="Gene3D" id="3.60.20.10">
    <property type="entry name" value="Glutamine Phosphoribosylpyrophosphate, subunit 1, domain 1"/>
    <property type="match status" value="1"/>
</dbReference>
<name>A0A852URK4_9ACTN</name>
<dbReference type="PIRSF" id="PIRSF001589">
    <property type="entry name" value="Asn_synthetase_glu-h"/>
    <property type="match status" value="1"/>
</dbReference>
<feature type="binding site" evidence="10">
    <location>
        <begin position="364"/>
        <end position="365"/>
    </location>
    <ligand>
        <name>ATP</name>
        <dbReference type="ChEBI" id="CHEBI:30616"/>
    </ligand>
</feature>
<dbReference type="AlphaFoldDB" id="A0A852URK4"/>
<comment type="similarity">
    <text evidence="2">Belongs to the asparagine synthetase family.</text>
</comment>
<dbReference type="SUPFAM" id="SSF52402">
    <property type="entry name" value="Adenine nucleotide alpha hydrolases-like"/>
    <property type="match status" value="1"/>
</dbReference>
<evidence type="ECO:0000313" key="14">
    <source>
        <dbReference type="Proteomes" id="UP000576393"/>
    </source>
</evidence>
<keyword evidence="14" id="KW-1185">Reference proteome</keyword>
<dbReference type="PROSITE" id="PS51278">
    <property type="entry name" value="GATASE_TYPE_2"/>
    <property type="match status" value="1"/>
</dbReference>
<dbReference type="InterPro" id="IPR006426">
    <property type="entry name" value="Asn_synth_AEB"/>
</dbReference>
<feature type="binding site" evidence="10">
    <location>
        <position position="96"/>
    </location>
    <ligand>
        <name>L-glutamine</name>
        <dbReference type="ChEBI" id="CHEBI:58359"/>
    </ligand>
</feature>
<dbReference type="InterPro" id="IPR029055">
    <property type="entry name" value="Ntn_hydrolases_N"/>
</dbReference>
<dbReference type="EC" id="6.3.5.4" evidence="3"/>
<evidence type="ECO:0000313" key="13">
    <source>
        <dbReference type="EMBL" id="NYF38248.1"/>
    </source>
</evidence>
<feature type="site" description="Important for beta-aspartyl-AMP intermediate formation" evidence="11">
    <location>
        <position position="366"/>
    </location>
</feature>
<dbReference type="Gene3D" id="3.40.50.620">
    <property type="entry name" value="HUPs"/>
    <property type="match status" value="1"/>
</dbReference>
<dbReference type="PANTHER" id="PTHR43284">
    <property type="entry name" value="ASPARAGINE SYNTHETASE (GLUTAMINE-HYDROLYZING)"/>
    <property type="match status" value="1"/>
</dbReference>